<organism evidence="2 3">
    <name type="scientific">Candidatus Doudnabacteria bacterium RIFCSPHIGHO2_01_FULL_50_11</name>
    <dbReference type="NCBI Taxonomy" id="1817828"/>
    <lineage>
        <taxon>Bacteria</taxon>
        <taxon>Candidatus Doudnaibacteriota</taxon>
    </lineage>
</organism>
<keyword evidence="1" id="KW-0472">Membrane</keyword>
<dbReference type="Proteomes" id="UP000178377">
    <property type="component" value="Unassembled WGS sequence"/>
</dbReference>
<sequence>MSQDDTARTFEDLGGSMKESLVLSRTTDGMKIEITLPDKCPMVCTLDLFWGTAKDPRKIKIAHIYLDQRTRVTTTVEEVEVLRAIRRGDSHVTAAVDDQEISSEIPLVQKKSIIWRVLSAGTRVKKLAKDGMAGLRVRLSTIRTDASNFGLWMKKFFAGLGANARNEGAIGKILLILILAAATLSGAIMKMTYLWTLTLWLTIMAAQLHAHAGDEKFRWASVLMPMRSTLWLGLWLAFYLTR</sequence>
<name>A0A1F5PI79_9BACT</name>
<feature type="transmembrane region" description="Helical" evidence="1">
    <location>
        <begin position="173"/>
        <end position="197"/>
    </location>
</feature>
<keyword evidence="1" id="KW-0812">Transmembrane</keyword>
<dbReference type="AlphaFoldDB" id="A0A1F5PI79"/>
<evidence type="ECO:0000313" key="3">
    <source>
        <dbReference type="Proteomes" id="UP000178377"/>
    </source>
</evidence>
<keyword evidence="1" id="KW-1133">Transmembrane helix</keyword>
<dbReference type="EMBL" id="MFEO01000018">
    <property type="protein sequence ID" value="OGE89648.1"/>
    <property type="molecule type" value="Genomic_DNA"/>
</dbReference>
<evidence type="ECO:0000256" key="1">
    <source>
        <dbReference type="SAM" id="Phobius"/>
    </source>
</evidence>
<feature type="transmembrane region" description="Helical" evidence="1">
    <location>
        <begin position="217"/>
        <end position="240"/>
    </location>
</feature>
<gene>
    <name evidence="2" type="ORF">A2722_02250</name>
</gene>
<dbReference type="STRING" id="1817828.A2722_02250"/>
<accession>A0A1F5PI79</accession>
<reference evidence="2 3" key="1">
    <citation type="journal article" date="2016" name="Nat. Commun.">
        <title>Thousands of microbial genomes shed light on interconnected biogeochemical processes in an aquifer system.</title>
        <authorList>
            <person name="Anantharaman K."/>
            <person name="Brown C.T."/>
            <person name="Hug L.A."/>
            <person name="Sharon I."/>
            <person name="Castelle C.J."/>
            <person name="Probst A.J."/>
            <person name="Thomas B.C."/>
            <person name="Singh A."/>
            <person name="Wilkins M.J."/>
            <person name="Karaoz U."/>
            <person name="Brodie E.L."/>
            <person name="Williams K.H."/>
            <person name="Hubbard S.S."/>
            <person name="Banfield J.F."/>
        </authorList>
    </citation>
    <scope>NUCLEOTIDE SEQUENCE [LARGE SCALE GENOMIC DNA]</scope>
</reference>
<comment type="caution">
    <text evidence="2">The sequence shown here is derived from an EMBL/GenBank/DDBJ whole genome shotgun (WGS) entry which is preliminary data.</text>
</comment>
<evidence type="ECO:0000313" key="2">
    <source>
        <dbReference type="EMBL" id="OGE89648.1"/>
    </source>
</evidence>
<proteinExistence type="predicted"/>
<protein>
    <submittedName>
        <fullName evidence="2">Uncharacterized protein</fullName>
    </submittedName>
</protein>